<feature type="region of interest" description="Disordered" evidence="3">
    <location>
        <begin position="500"/>
        <end position="526"/>
    </location>
</feature>
<keyword evidence="2" id="KW-0119">Carbohydrate metabolism</keyword>
<dbReference type="SUPFAM" id="SSF88713">
    <property type="entry name" value="Glycoside hydrolase/deacetylase"/>
    <property type="match status" value="1"/>
</dbReference>
<sequence>MEEDSALRTLFFPLRKRRSKDQEKDAMREQVVAMDTGHIYLGLLLHNHQPVGNFPSVIQQVYEQSYLPMLEALERHPGVRVSLHYTGSLLDWLEATHPEFLERIAALIQRGQVEIVGGGYYEPILPAIPDRDKIGQIRAFSERLHALFGTTPDGMWLAERVWEPSLPRYLEEAGIQWTILDDTHLKATGLDDDDLYGYYATEDQSGVLKVYATSKKLRYTIPWRPVAETIQWLRSLAKPGQQRIAVMGDDGEKFGSWPETGPYCWGEDGWVDAFLSALEQECDWLHTIPLGEYARSAPALGRIYIPTTSYIEMSEWSLPPRKAYQFGRLLHKLEENRENEILQFFRGGFWRNFLARYPEVNNQHKKMLRVHERVHAAGETEALRHLWKAQANDTYWHGLFGGAYMGHMRSAIYHHLIRAEHLADRVLHQNQPWQSYEFTDFDRDTHNELIIEGSAQNLYLAPERGGTLFEWDLRQSGHNILSVMARHPESYHQVLREYEQERRQKARQAATEPQALKPESPHTTVRTKEPDLDRLLVIDRHRRTSLKDHFLPAGLPFPSFLQNRYEELGDFIEQPYHTEVEQDEQGLLVTLTRQGKVKRAGALGPLPVLLTKQLVIARDAEYLSISYTLENRGRARLHTCFACEWNLHLLAGGKNEQAYCLIEGQAPALLDQNEEVADVQALHVGNTWLKQDIGFLISQKALLWRFSLDAVTGSEAGFERTHQGTCIVFLWPVVLDSGGVWRVRLDCTGSQPEGFRLS</sequence>
<gene>
    <name evidence="7" type="ORF">EI42_00017</name>
</gene>
<comment type="similarity">
    <text evidence="1">Belongs to the glycosyl hydrolase 57 family.</text>
</comment>
<dbReference type="CDD" id="cd10793">
    <property type="entry name" value="GH57N_TLGT_like"/>
    <property type="match status" value="1"/>
</dbReference>
<proteinExistence type="inferred from homology"/>
<dbReference type="GO" id="GO:0030246">
    <property type="term" value="F:carbohydrate binding"/>
    <property type="evidence" value="ECO:0007669"/>
    <property type="project" value="InterPro"/>
</dbReference>
<dbReference type="InterPro" id="IPR004300">
    <property type="entry name" value="Glyco_hydro_57_N"/>
</dbReference>
<dbReference type="EMBL" id="QKUF01000001">
    <property type="protein sequence ID" value="PZW35854.1"/>
    <property type="molecule type" value="Genomic_DNA"/>
</dbReference>
<name>A0A326UCJ3_THEHA</name>
<dbReference type="GO" id="GO:0003824">
    <property type="term" value="F:catalytic activity"/>
    <property type="evidence" value="ECO:0007669"/>
    <property type="project" value="InterPro"/>
</dbReference>
<evidence type="ECO:0000259" key="6">
    <source>
        <dbReference type="Pfam" id="PF09095"/>
    </source>
</evidence>
<dbReference type="InterPro" id="IPR011330">
    <property type="entry name" value="Glyco_hydro/deAcase_b/a-brl"/>
</dbReference>
<protein>
    <submittedName>
        <fullName evidence="7">Alpha-amylase</fullName>
    </submittedName>
</protein>
<dbReference type="PANTHER" id="PTHR36306">
    <property type="entry name" value="ALPHA-AMYLASE-RELATED-RELATED"/>
    <property type="match status" value="1"/>
</dbReference>
<dbReference type="Gene3D" id="2.70.98.10">
    <property type="match status" value="1"/>
</dbReference>
<evidence type="ECO:0000313" key="8">
    <source>
        <dbReference type="Proteomes" id="UP000248806"/>
    </source>
</evidence>
<evidence type="ECO:0000256" key="1">
    <source>
        <dbReference type="ARBA" id="ARBA00006821"/>
    </source>
</evidence>
<dbReference type="InterPro" id="IPR015178">
    <property type="entry name" value="A-amylase/a-glucTrfase_central"/>
</dbReference>
<feature type="domain" description="Glycoside hydrolase family 57 N-terminal" evidence="4">
    <location>
        <begin position="49"/>
        <end position="305"/>
    </location>
</feature>
<keyword evidence="8" id="KW-1185">Reference proteome</keyword>
<dbReference type="SUPFAM" id="SSF74650">
    <property type="entry name" value="Galactose mutarotase-like"/>
    <property type="match status" value="1"/>
</dbReference>
<dbReference type="PANTHER" id="PTHR36306:SF1">
    <property type="entry name" value="ALPHA-AMYLASE-RELATED"/>
    <property type="match status" value="1"/>
</dbReference>
<dbReference type="Pfam" id="PF03065">
    <property type="entry name" value="Glyco_hydro_57"/>
    <property type="match status" value="1"/>
</dbReference>
<accession>A0A326UCJ3</accession>
<dbReference type="InterPro" id="IPR014718">
    <property type="entry name" value="GH-type_carb-bd"/>
</dbReference>
<evidence type="ECO:0000256" key="2">
    <source>
        <dbReference type="ARBA" id="ARBA00023277"/>
    </source>
</evidence>
<feature type="domain" description="Alpha-amylase/4-alpha-glucanotransferase central" evidence="5">
    <location>
        <begin position="348"/>
        <end position="422"/>
    </location>
</feature>
<organism evidence="7 8">
    <name type="scientific">Thermosporothrix hazakensis</name>
    <dbReference type="NCBI Taxonomy" id="644383"/>
    <lineage>
        <taxon>Bacteria</taxon>
        <taxon>Bacillati</taxon>
        <taxon>Chloroflexota</taxon>
        <taxon>Ktedonobacteria</taxon>
        <taxon>Ktedonobacterales</taxon>
        <taxon>Thermosporotrichaceae</taxon>
        <taxon>Thermosporothrix</taxon>
    </lineage>
</organism>
<reference evidence="7 8" key="1">
    <citation type="submission" date="2018-06" db="EMBL/GenBank/DDBJ databases">
        <title>Genomic Encyclopedia of Archaeal and Bacterial Type Strains, Phase II (KMG-II): from individual species to whole genera.</title>
        <authorList>
            <person name="Goeker M."/>
        </authorList>
    </citation>
    <scope>NUCLEOTIDE SEQUENCE [LARGE SCALE GENOMIC DNA]</scope>
    <source>
        <strain evidence="7 8">ATCC BAA-1881</strain>
    </source>
</reference>
<dbReference type="Pfam" id="PF09094">
    <property type="entry name" value="AmyA-A_glucT_m"/>
    <property type="match status" value="1"/>
</dbReference>
<dbReference type="InterPro" id="IPR052046">
    <property type="entry name" value="GH57_Enzymes"/>
</dbReference>
<dbReference type="Gene3D" id="3.20.110.20">
    <property type="match status" value="1"/>
</dbReference>
<dbReference type="InterPro" id="IPR015179">
    <property type="entry name" value="A-amylase/a-glucTrfase_C"/>
</dbReference>
<evidence type="ECO:0000259" key="5">
    <source>
        <dbReference type="Pfam" id="PF09094"/>
    </source>
</evidence>
<evidence type="ECO:0000259" key="4">
    <source>
        <dbReference type="Pfam" id="PF03065"/>
    </source>
</evidence>
<feature type="domain" description="Alpha-amylase/4-alpha-glucanotransferase C-terminal" evidence="6">
    <location>
        <begin position="440"/>
        <end position="745"/>
    </location>
</feature>
<evidence type="ECO:0000313" key="7">
    <source>
        <dbReference type="EMBL" id="PZW35854.1"/>
    </source>
</evidence>
<dbReference type="GO" id="GO:0005975">
    <property type="term" value="P:carbohydrate metabolic process"/>
    <property type="evidence" value="ECO:0007669"/>
    <property type="project" value="InterPro"/>
</dbReference>
<dbReference type="Proteomes" id="UP000248806">
    <property type="component" value="Unassembled WGS sequence"/>
</dbReference>
<evidence type="ECO:0000256" key="3">
    <source>
        <dbReference type="SAM" id="MobiDB-lite"/>
    </source>
</evidence>
<dbReference type="AlphaFoldDB" id="A0A326UCJ3"/>
<comment type="caution">
    <text evidence="7">The sequence shown here is derived from an EMBL/GenBank/DDBJ whole genome shotgun (WGS) entry which is preliminary data.</text>
</comment>
<dbReference type="InterPro" id="IPR011013">
    <property type="entry name" value="Gal_mutarotase_sf_dom"/>
</dbReference>
<dbReference type="Pfam" id="PF09095">
    <property type="entry name" value="AmyA-gluTrfs_C"/>
    <property type="match status" value="1"/>
</dbReference>
<dbReference type="SUPFAM" id="SSF88688">
    <property type="entry name" value="Families 57/38 glycoside transferase middle domain"/>
    <property type="match status" value="1"/>
</dbReference>
<dbReference type="InterPro" id="IPR028995">
    <property type="entry name" value="Glyco_hydro_57/38_cen_sf"/>
</dbReference>